<dbReference type="GO" id="GO:0005886">
    <property type="term" value="C:plasma membrane"/>
    <property type="evidence" value="ECO:0007669"/>
    <property type="project" value="UniProtKB-SubCell"/>
</dbReference>
<feature type="transmembrane region" description="Helical" evidence="7">
    <location>
        <begin position="214"/>
        <end position="236"/>
    </location>
</feature>
<sequence>MATVDKDKKAVEEEGPILDETTLKEIESMKGAGQWSIVWRRLKKDTMGMVGLYIVTFLILMAIVSWFLLMYDKWLFNNVALTRDPDNPYSLANLYVDFWLPGMKQSIILFQHPEWQFADQVKLPPSLQHPFGTDKNGRDMFSRVFFGATISMALGFIGQMTTVIIGTILGSLSGYYGGLFDDLLQRIVELLYSMPGFILLVFVIVLFENTNIPGGRYAVVVIFFSLISWGGTALIVRSNFFSLKQQDFVEAEKALGAADMRIIFRHILPNSLAPLIIIITLGIAGTIFTFAALAFYGFGDPNVVSWGDDLNRWQNDLMTYPWMPMFPALMIFFTVLGFNLLGDALRDALDPRLKD</sequence>
<dbReference type="InterPro" id="IPR000515">
    <property type="entry name" value="MetI-like"/>
</dbReference>
<dbReference type="GO" id="GO:0055085">
    <property type="term" value="P:transmembrane transport"/>
    <property type="evidence" value="ECO:0007669"/>
    <property type="project" value="InterPro"/>
</dbReference>
<dbReference type="EMBL" id="CP084167">
    <property type="protein sequence ID" value="UJG43285.1"/>
    <property type="molecule type" value="Genomic_DNA"/>
</dbReference>
<dbReference type="CDD" id="cd06261">
    <property type="entry name" value="TM_PBP2"/>
    <property type="match status" value="1"/>
</dbReference>
<accession>A0A9Y1FNC1</accession>
<dbReference type="SUPFAM" id="SSF161098">
    <property type="entry name" value="MetI-like"/>
    <property type="match status" value="1"/>
</dbReference>
<keyword evidence="6 7" id="KW-0472">Membrane</keyword>
<feature type="transmembrane region" description="Helical" evidence="7">
    <location>
        <begin position="319"/>
        <end position="342"/>
    </location>
</feature>
<dbReference type="Proteomes" id="UP001200513">
    <property type="component" value="Chromosome"/>
</dbReference>
<evidence type="ECO:0000256" key="7">
    <source>
        <dbReference type="RuleBase" id="RU363032"/>
    </source>
</evidence>
<gene>
    <name evidence="9" type="ORF">K9W46_13045</name>
</gene>
<feature type="transmembrane region" description="Helical" evidence="7">
    <location>
        <begin position="190"/>
        <end position="208"/>
    </location>
</feature>
<dbReference type="PANTHER" id="PTHR43386:SF1">
    <property type="entry name" value="D,D-DIPEPTIDE TRANSPORT SYSTEM PERMEASE PROTEIN DDPC-RELATED"/>
    <property type="match status" value="1"/>
</dbReference>
<comment type="subcellular location">
    <subcellularLocation>
        <location evidence="1 7">Cell membrane</location>
        <topology evidence="1 7">Multi-pass membrane protein</topology>
    </subcellularLocation>
</comment>
<feature type="transmembrane region" description="Helical" evidence="7">
    <location>
        <begin position="272"/>
        <end position="299"/>
    </location>
</feature>
<keyword evidence="3" id="KW-1003">Cell membrane</keyword>
<dbReference type="PANTHER" id="PTHR43386">
    <property type="entry name" value="OLIGOPEPTIDE TRANSPORT SYSTEM PERMEASE PROTEIN APPC"/>
    <property type="match status" value="1"/>
</dbReference>
<keyword evidence="4 7" id="KW-0812">Transmembrane</keyword>
<proteinExistence type="inferred from homology"/>
<evidence type="ECO:0000259" key="8">
    <source>
        <dbReference type="PROSITE" id="PS50928"/>
    </source>
</evidence>
<feature type="transmembrane region" description="Helical" evidence="7">
    <location>
        <begin position="144"/>
        <end position="169"/>
    </location>
</feature>
<dbReference type="Pfam" id="PF12911">
    <property type="entry name" value="OppC_N"/>
    <property type="match status" value="1"/>
</dbReference>
<dbReference type="Gene3D" id="1.10.3720.10">
    <property type="entry name" value="MetI-like"/>
    <property type="match status" value="1"/>
</dbReference>
<dbReference type="PROSITE" id="PS50928">
    <property type="entry name" value="ABC_TM1"/>
    <property type="match status" value="1"/>
</dbReference>
<dbReference type="InterPro" id="IPR025966">
    <property type="entry name" value="OppC_N"/>
</dbReference>
<feature type="transmembrane region" description="Helical" evidence="7">
    <location>
        <begin position="50"/>
        <end position="71"/>
    </location>
</feature>
<comment type="similarity">
    <text evidence="7">Belongs to the binding-protein-dependent transport system permease family.</text>
</comment>
<organism evidence="9">
    <name type="scientific">Candidatus Heimdallarchaeum endolithica</name>
    <dbReference type="NCBI Taxonomy" id="2876572"/>
    <lineage>
        <taxon>Archaea</taxon>
        <taxon>Promethearchaeati</taxon>
        <taxon>Candidatus Heimdallarchaeota</taxon>
        <taxon>Candidatus Heimdallarchaeia (ex Rinke et al. 2021) (nom. nud.)</taxon>
        <taxon>Candidatus Heimdallarchaeales</taxon>
        <taxon>Candidatus Heimdallarchaeaceae</taxon>
        <taxon>Candidatus Heimdallarchaeum</taxon>
    </lineage>
</organism>
<dbReference type="AlphaFoldDB" id="A0A9Y1FNC1"/>
<evidence type="ECO:0000256" key="3">
    <source>
        <dbReference type="ARBA" id="ARBA00022475"/>
    </source>
</evidence>
<evidence type="ECO:0000256" key="6">
    <source>
        <dbReference type="ARBA" id="ARBA00023136"/>
    </source>
</evidence>
<evidence type="ECO:0000313" key="9">
    <source>
        <dbReference type="EMBL" id="UJG43285.1"/>
    </source>
</evidence>
<dbReference type="InterPro" id="IPR035906">
    <property type="entry name" value="MetI-like_sf"/>
</dbReference>
<keyword evidence="5 7" id="KW-1133">Transmembrane helix</keyword>
<dbReference type="Pfam" id="PF00528">
    <property type="entry name" value="BPD_transp_1"/>
    <property type="match status" value="1"/>
</dbReference>
<evidence type="ECO:0000256" key="5">
    <source>
        <dbReference type="ARBA" id="ARBA00022989"/>
    </source>
</evidence>
<name>A0A9Y1FNC1_9ARCH</name>
<dbReference type="InterPro" id="IPR050366">
    <property type="entry name" value="BP-dependent_transpt_permease"/>
</dbReference>
<feature type="domain" description="ABC transmembrane type-1" evidence="8">
    <location>
        <begin position="148"/>
        <end position="342"/>
    </location>
</feature>
<evidence type="ECO:0000256" key="4">
    <source>
        <dbReference type="ARBA" id="ARBA00022692"/>
    </source>
</evidence>
<keyword evidence="2 7" id="KW-0813">Transport</keyword>
<reference evidence="9" key="1">
    <citation type="journal article" date="2022" name="Nat. Microbiol.">
        <title>Unique mobile elements and scalable gene flow at the prokaryote-eukaryote boundary revealed by circularized Asgard archaea genomes.</title>
        <authorList>
            <person name="Wu F."/>
            <person name="Speth D.R."/>
            <person name="Philosof A."/>
            <person name="Cremiere A."/>
            <person name="Narayanan A."/>
            <person name="Barco R.A."/>
            <person name="Connon S.A."/>
            <person name="Amend J.P."/>
            <person name="Antoshechkin I.A."/>
            <person name="Orphan V.J."/>
        </authorList>
    </citation>
    <scope>NUCLEOTIDE SEQUENCE</scope>
    <source>
        <strain evidence="9">PR6</strain>
    </source>
</reference>
<evidence type="ECO:0000256" key="2">
    <source>
        <dbReference type="ARBA" id="ARBA00022448"/>
    </source>
</evidence>
<protein>
    <submittedName>
        <fullName evidence="9">ABC transporter permease</fullName>
    </submittedName>
</protein>
<evidence type="ECO:0000256" key="1">
    <source>
        <dbReference type="ARBA" id="ARBA00004651"/>
    </source>
</evidence>